<proteinExistence type="predicted"/>
<dbReference type="AlphaFoldDB" id="A0A157T565"/>
<gene>
    <name evidence="1" type="ORF">SSOP1_2856</name>
</gene>
<accession>A0A157T565</accession>
<evidence type="ECO:0000313" key="1">
    <source>
        <dbReference type="EMBL" id="SAI86410.1"/>
    </source>
</evidence>
<sequence length="101" mass="11711">MNRAYIFLCSFYLLMGVSISDIKYIVERPEIFGFKVETIRKDNGFNTVINDVKQNGIRIDNYWVTCNKDNGECEVVDDNSNSLIIVNFIKKTIIKYVTSKL</sequence>
<evidence type="ECO:0000313" key="2">
    <source>
        <dbReference type="Proteomes" id="UP000076770"/>
    </source>
</evidence>
<dbReference type="Proteomes" id="UP000076770">
    <property type="component" value="Chromosome i"/>
</dbReference>
<protein>
    <submittedName>
        <fullName evidence="1">Uncharacterized protein</fullName>
    </submittedName>
</protein>
<dbReference type="EMBL" id="LT549890">
    <property type="protein sequence ID" value="SAI86410.1"/>
    <property type="molecule type" value="Genomic_DNA"/>
</dbReference>
<dbReference type="PATRIC" id="fig|2287.9.peg.2996"/>
<organism evidence="1 2">
    <name type="scientific">Saccharolobus solfataricus</name>
    <name type="common">Sulfolobus solfataricus</name>
    <dbReference type="NCBI Taxonomy" id="2287"/>
    <lineage>
        <taxon>Archaea</taxon>
        <taxon>Thermoproteota</taxon>
        <taxon>Thermoprotei</taxon>
        <taxon>Sulfolobales</taxon>
        <taxon>Sulfolobaceae</taxon>
        <taxon>Saccharolobus</taxon>
    </lineage>
</organism>
<name>A0A157T565_SACSO</name>
<reference evidence="2" key="1">
    <citation type="submission" date="2016-04" db="EMBL/GenBank/DDBJ databases">
        <authorList>
            <person name="Shah S.A."/>
            <person name="Garrett R.A."/>
        </authorList>
    </citation>
    <scope>NUCLEOTIDE SEQUENCE [LARGE SCALE GENOMIC DNA]</scope>
    <source>
        <strain evidence="2">ATCC 35091 / DSM 1616 / JCM 8930 / NBRC 15331 / P1</strain>
    </source>
</reference>